<dbReference type="AlphaFoldDB" id="A0A382XAG2"/>
<organism evidence="1">
    <name type="scientific">marine metagenome</name>
    <dbReference type="NCBI Taxonomy" id="408172"/>
    <lineage>
        <taxon>unclassified sequences</taxon>
        <taxon>metagenomes</taxon>
        <taxon>ecological metagenomes</taxon>
    </lineage>
</organism>
<reference evidence="1" key="1">
    <citation type="submission" date="2018-05" db="EMBL/GenBank/DDBJ databases">
        <authorList>
            <person name="Lanie J.A."/>
            <person name="Ng W.-L."/>
            <person name="Kazmierczak K.M."/>
            <person name="Andrzejewski T.M."/>
            <person name="Davidsen T.M."/>
            <person name="Wayne K.J."/>
            <person name="Tettelin H."/>
            <person name="Glass J.I."/>
            <person name="Rusch D."/>
            <person name="Podicherti R."/>
            <person name="Tsui H.-C.T."/>
            <person name="Winkler M.E."/>
        </authorList>
    </citation>
    <scope>NUCLEOTIDE SEQUENCE</scope>
</reference>
<evidence type="ECO:0000313" key="1">
    <source>
        <dbReference type="EMBL" id="SVD68052.1"/>
    </source>
</evidence>
<dbReference type="EMBL" id="UINC01166219">
    <property type="protein sequence ID" value="SVD68052.1"/>
    <property type="molecule type" value="Genomic_DNA"/>
</dbReference>
<protein>
    <submittedName>
        <fullName evidence="1">Uncharacterized protein</fullName>
    </submittedName>
</protein>
<sequence>MNKLKSLYEEAISDSKVVNSTIFLQKTLPYFAGQNNILEEQKNVFILIFQSN</sequence>
<proteinExistence type="predicted"/>
<name>A0A382XAG2_9ZZZZ</name>
<gene>
    <name evidence="1" type="ORF">METZ01_LOCUS420906</name>
</gene>
<accession>A0A382XAG2</accession>